<organism evidence="6 7">
    <name type="scientific">Saitozyma podzolica</name>
    <dbReference type="NCBI Taxonomy" id="1890683"/>
    <lineage>
        <taxon>Eukaryota</taxon>
        <taxon>Fungi</taxon>
        <taxon>Dikarya</taxon>
        <taxon>Basidiomycota</taxon>
        <taxon>Agaricomycotina</taxon>
        <taxon>Tremellomycetes</taxon>
        <taxon>Tremellales</taxon>
        <taxon>Trimorphomycetaceae</taxon>
        <taxon>Saitozyma</taxon>
    </lineage>
</organism>
<dbReference type="PANTHER" id="PTHR46622:SF1">
    <property type="entry name" value="DNA-DEPENDENT METALLOPROTEASE WSS1"/>
    <property type="match status" value="1"/>
</dbReference>
<dbReference type="GO" id="GO:0008270">
    <property type="term" value="F:zinc ion binding"/>
    <property type="evidence" value="ECO:0007669"/>
    <property type="project" value="UniProtKB-KW"/>
</dbReference>
<dbReference type="STRING" id="1890683.A0A427YP61"/>
<dbReference type="GO" id="GO:0005634">
    <property type="term" value="C:nucleus"/>
    <property type="evidence" value="ECO:0007669"/>
    <property type="project" value="TreeGrafter"/>
</dbReference>
<feature type="compositionally biased region" description="Basic and acidic residues" evidence="4">
    <location>
        <begin position="88"/>
        <end position="99"/>
    </location>
</feature>
<dbReference type="AlphaFoldDB" id="A0A427YP61"/>
<dbReference type="PROSITE" id="PS51397">
    <property type="entry name" value="WLM"/>
    <property type="match status" value="1"/>
</dbReference>
<feature type="compositionally biased region" description="Basic and acidic residues" evidence="4">
    <location>
        <begin position="238"/>
        <end position="250"/>
    </location>
</feature>
<evidence type="ECO:0000256" key="4">
    <source>
        <dbReference type="SAM" id="MobiDB-lite"/>
    </source>
</evidence>
<evidence type="ECO:0000256" key="2">
    <source>
        <dbReference type="ARBA" id="ARBA00022771"/>
    </source>
</evidence>
<dbReference type="PANTHER" id="PTHR46622">
    <property type="entry name" value="DNA-DEPENDENT METALLOPROTEASE WSS1"/>
    <property type="match status" value="1"/>
</dbReference>
<dbReference type="Proteomes" id="UP000279259">
    <property type="component" value="Unassembled WGS sequence"/>
</dbReference>
<feature type="region of interest" description="Disordered" evidence="4">
    <location>
        <begin position="138"/>
        <end position="158"/>
    </location>
</feature>
<feature type="compositionally biased region" description="Basic and acidic residues" evidence="4">
    <location>
        <begin position="260"/>
        <end position="274"/>
    </location>
</feature>
<keyword evidence="3" id="KW-0862">Zinc</keyword>
<dbReference type="InterPro" id="IPR013536">
    <property type="entry name" value="WLM_dom"/>
</dbReference>
<evidence type="ECO:0000313" key="6">
    <source>
        <dbReference type="EMBL" id="RSH92840.1"/>
    </source>
</evidence>
<proteinExistence type="predicted"/>
<dbReference type="InterPro" id="IPR036443">
    <property type="entry name" value="Znf_RanBP2_sf"/>
</dbReference>
<feature type="region of interest" description="Disordered" evidence="4">
    <location>
        <begin position="196"/>
        <end position="386"/>
    </location>
</feature>
<gene>
    <name evidence="6" type="ORF">EHS25_008286</name>
</gene>
<evidence type="ECO:0000259" key="5">
    <source>
        <dbReference type="PROSITE" id="PS51397"/>
    </source>
</evidence>
<keyword evidence="7" id="KW-1185">Reference proteome</keyword>
<dbReference type="OrthoDB" id="447842at2759"/>
<dbReference type="SUPFAM" id="SSF90209">
    <property type="entry name" value="Ran binding protein zinc finger-like"/>
    <property type="match status" value="1"/>
</dbReference>
<dbReference type="Gene3D" id="2.30.30.380">
    <property type="entry name" value="Zn-finger domain of Sec23/24"/>
    <property type="match status" value="1"/>
</dbReference>
<evidence type="ECO:0000256" key="1">
    <source>
        <dbReference type="ARBA" id="ARBA00022723"/>
    </source>
</evidence>
<sequence>MNHGPKFQKLMREIKADVARMQAAGNFGDGFWSDGKRLKDSVKMGAEGLKPSDFPEYVCGVTAGDAKKARGPRRGPGSSRTPGLVHGEASHRSGRQTEYRRKAGRRNLVDMGEGVGRLDGMREITKADRDARKTFVDDQAERLQRSGMSKTKARAVAAERWDEQNPWFKEGNTRGKVAKSKTAAELRAAAAEKRLLALAGPGPSTTTIGSPPDLKDEDLDEDELKELDDEGVEEDVEDPHIGVEERKREMEDEMDEEERDDLRGGWEEFVEKPKTSGGSRKRPTDASSPDRKPKISKPSPSPVPDGKTWGSLSSAKGPPKTDAARPGPKFDVGLLREERMRALGLATTTSTTSQRVLGGASSGQKGSQRSDGIAEGARDVRPRDNGLPGWECGRCTFINLMDHGRCEMCQARPDGSVPTDVE</sequence>
<dbReference type="GO" id="GO:0006281">
    <property type="term" value="P:DNA repair"/>
    <property type="evidence" value="ECO:0007669"/>
    <property type="project" value="TreeGrafter"/>
</dbReference>
<dbReference type="GO" id="GO:0008237">
    <property type="term" value="F:metallopeptidase activity"/>
    <property type="evidence" value="ECO:0007669"/>
    <property type="project" value="TreeGrafter"/>
</dbReference>
<feature type="compositionally biased region" description="Basic and acidic residues" evidence="4">
    <location>
        <begin position="282"/>
        <end position="293"/>
    </location>
</feature>
<feature type="compositionally biased region" description="Low complexity" evidence="4">
    <location>
        <begin position="196"/>
        <end position="212"/>
    </location>
</feature>
<protein>
    <recommendedName>
        <fullName evidence="5">WLM domain-containing protein</fullName>
    </recommendedName>
</protein>
<dbReference type="EMBL" id="RSCD01000005">
    <property type="protein sequence ID" value="RSH92840.1"/>
    <property type="molecule type" value="Genomic_DNA"/>
</dbReference>
<dbReference type="InterPro" id="IPR001876">
    <property type="entry name" value="Znf_RanBP2"/>
</dbReference>
<dbReference type="InterPro" id="IPR053000">
    <property type="entry name" value="WSS1-like_metalloprotease"/>
</dbReference>
<dbReference type="PROSITE" id="PS01358">
    <property type="entry name" value="ZF_RANBP2_1"/>
    <property type="match status" value="1"/>
</dbReference>
<feature type="region of interest" description="Disordered" evidence="4">
    <location>
        <begin position="65"/>
        <end position="99"/>
    </location>
</feature>
<feature type="domain" description="WLM" evidence="5">
    <location>
        <begin position="1"/>
        <end position="196"/>
    </location>
</feature>
<evidence type="ECO:0000256" key="3">
    <source>
        <dbReference type="ARBA" id="ARBA00022833"/>
    </source>
</evidence>
<keyword evidence="1" id="KW-0479">Metal-binding</keyword>
<feature type="compositionally biased region" description="Acidic residues" evidence="4">
    <location>
        <begin position="215"/>
        <end position="237"/>
    </location>
</feature>
<accession>A0A427YP61</accession>
<keyword evidence="2" id="KW-0863">Zinc-finger</keyword>
<comment type="caution">
    <text evidence="6">The sequence shown here is derived from an EMBL/GenBank/DDBJ whole genome shotgun (WGS) entry which is preliminary data.</text>
</comment>
<reference evidence="6 7" key="1">
    <citation type="submission" date="2018-11" db="EMBL/GenBank/DDBJ databases">
        <title>Genome sequence of Saitozyma podzolica DSM 27192.</title>
        <authorList>
            <person name="Aliyu H."/>
            <person name="Gorte O."/>
            <person name="Ochsenreither K."/>
        </authorList>
    </citation>
    <scope>NUCLEOTIDE SEQUENCE [LARGE SCALE GENOMIC DNA]</scope>
    <source>
        <strain evidence="6 7">DSM 27192</strain>
    </source>
</reference>
<evidence type="ECO:0000313" key="7">
    <source>
        <dbReference type="Proteomes" id="UP000279259"/>
    </source>
</evidence>
<name>A0A427YP61_9TREE</name>